<dbReference type="EMBL" id="CP011801">
    <property type="protein sequence ID" value="ALA58373.1"/>
    <property type="molecule type" value="Genomic_DNA"/>
</dbReference>
<dbReference type="GO" id="GO:0035438">
    <property type="term" value="F:cyclic-di-GMP binding"/>
    <property type="evidence" value="ECO:0007669"/>
    <property type="project" value="InterPro"/>
</dbReference>
<evidence type="ECO:0000313" key="3">
    <source>
        <dbReference type="Proteomes" id="UP000069205"/>
    </source>
</evidence>
<dbReference type="Pfam" id="PF07238">
    <property type="entry name" value="PilZ"/>
    <property type="match status" value="1"/>
</dbReference>
<dbReference type="InterPro" id="IPR009875">
    <property type="entry name" value="PilZ_domain"/>
</dbReference>
<gene>
    <name evidence="2" type="ORF">NITMOv2_1956</name>
</gene>
<feature type="domain" description="PilZ" evidence="1">
    <location>
        <begin position="5"/>
        <end position="98"/>
    </location>
</feature>
<keyword evidence="3" id="KW-1185">Reference proteome</keyword>
<sequence length="105" mass="11418">MMRPRQSRRFAVQLPAVYAVGNDRHGATILNLSAQGCAVTAERLPAAAAYVSLEVVLLNDMPPVAVELAAVRWVADHRCGLEFIRMAPAMSSRLKAFVDLLESTP</sequence>
<evidence type="ECO:0000259" key="1">
    <source>
        <dbReference type="Pfam" id="PF07238"/>
    </source>
</evidence>
<dbReference type="RefSeq" id="WP_053379549.1">
    <property type="nucleotide sequence ID" value="NZ_CP011801.1"/>
</dbReference>
<dbReference type="OrthoDB" id="9800170at2"/>
<proteinExistence type="predicted"/>
<dbReference type="PATRIC" id="fig|42253.5.peg.1927"/>
<dbReference type="Gene3D" id="2.40.10.220">
    <property type="entry name" value="predicted glycosyltransferase like domains"/>
    <property type="match status" value="1"/>
</dbReference>
<dbReference type="AlphaFoldDB" id="A0A0K2GBP6"/>
<reference evidence="2 3" key="1">
    <citation type="journal article" date="2015" name="Proc. Natl. Acad. Sci. U.S.A.">
        <title>Expanded metabolic versatility of ubiquitous nitrite-oxidizing bacteria from the genus Nitrospira.</title>
        <authorList>
            <person name="Koch H."/>
            <person name="Lucker S."/>
            <person name="Albertsen M."/>
            <person name="Kitzinger K."/>
            <person name="Herbold C."/>
            <person name="Spieck E."/>
            <person name="Nielsen P.H."/>
            <person name="Wagner M."/>
            <person name="Daims H."/>
        </authorList>
    </citation>
    <scope>NUCLEOTIDE SEQUENCE [LARGE SCALE GENOMIC DNA]</scope>
    <source>
        <strain evidence="2 3">NSP M-1</strain>
    </source>
</reference>
<dbReference type="STRING" id="42253.NITMOv2_1956"/>
<evidence type="ECO:0000313" key="2">
    <source>
        <dbReference type="EMBL" id="ALA58373.1"/>
    </source>
</evidence>
<protein>
    <recommendedName>
        <fullName evidence="1">PilZ domain-containing protein</fullName>
    </recommendedName>
</protein>
<organism evidence="2 3">
    <name type="scientific">Nitrospira moscoviensis</name>
    <dbReference type="NCBI Taxonomy" id="42253"/>
    <lineage>
        <taxon>Bacteria</taxon>
        <taxon>Pseudomonadati</taxon>
        <taxon>Nitrospirota</taxon>
        <taxon>Nitrospiria</taxon>
        <taxon>Nitrospirales</taxon>
        <taxon>Nitrospiraceae</taxon>
        <taxon>Nitrospira</taxon>
    </lineage>
</organism>
<dbReference type="SUPFAM" id="SSF141371">
    <property type="entry name" value="PilZ domain-like"/>
    <property type="match status" value="1"/>
</dbReference>
<accession>A0A0K2GBP6</accession>
<dbReference type="Proteomes" id="UP000069205">
    <property type="component" value="Chromosome"/>
</dbReference>
<dbReference type="KEGG" id="nmv:NITMOv2_1956"/>
<name>A0A0K2GBP6_NITMO</name>